<dbReference type="NCBIfam" id="NF004012">
    <property type="entry name" value="PRK05477.1-2"/>
    <property type="match status" value="1"/>
</dbReference>
<evidence type="ECO:0000256" key="4">
    <source>
        <dbReference type="ARBA" id="ARBA00022741"/>
    </source>
</evidence>
<evidence type="ECO:0000256" key="1">
    <source>
        <dbReference type="ARBA" id="ARBA00005306"/>
    </source>
</evidence>
<dbReference type="Proteomes" id="UP000740557">
    <property type="component" value="Unassembled WGS sequence"/>
</dbReference>
<comment type="function">
    <text evidence="7 10">Allows the formation of correctly charged Asn-tRNA(Asn) or Gln-tRNA(Gln) through the transamidation of misacylated Asp-tRNA(Asn) or Glu-tRNA(Gln) in organisms which lack either or both of asparaginyl-tRNA or glutaminyl-tRNA synthetases. The reaction takes place in the presence of glutamine and ATP through an activated phospho-Asp-tRNA(Asn) or phospho-Glu-tRNA(Gln).</text>
</comment>
<dbReference type="SUPFAM" id="SSF55931">
    <property type="entry name" value="Glutamine synthetase/guanido kinase"/>
    <property type="match status" value="1"/>
</dbReference>
<evidence type="ECO:0000313" key="13">
    <source>
        <dbReference type="Proteomes" id="UP000740557"/>
    </source>
</evidence>
<gene>
    <name evidence="10 12" type="primary">gatB</name>
    <name evidence="12" type="ORF">KC980_03400</name>
</gene>
<comment type="caution">
    <text evidence="12">The sequence shown here is derived from an EMBL/GenBank/DDBJ whole genome shotgun (WGS) entry which is preliminary data.</text>
</comment>
<dbReference type="InterPro" id="IPR023168">
    <property type="entry name" value="GatB_Yqey_C_2"/>
</dbReference>
<dbReference type="InterPro" id="IPR017959">
    <property type="entry name" value="Asn/Gln-tRNA_amidoTrfase_suB/E"/>
</dbReference>
<dbReference type="SUPFAM" id="SSF89095">
    <property type="entry name" value="GatB/YqeY motif"/>
    <property type="match status" value="1"/>
</dbReference>
<dbReference type="PANTHER" id="PTHR11659">
    <property type="entry name" value="GLUTAMYL-TRNA GLN AMIDOTRANSFERASE SUBUNIT B MITOCHONDRIAL AND PROKARYOTIC PET112-RELATED"/>
    <property type="match status" value="1"/>
</dbReference>
<evidence type="ECO:0000256" key="7">
    <source>
        <dbReference type="ARBA" id="ARBA00024799"/>
    </source>
</evidence>
<dbReference type="GO" id="GO:0070681">
    <property type="term" value="P:glutaminyl-tRNAGln biosynthesis via transamidation"/>
    <property type="evidence" value="ECO:0007669"/>
    <property type="project" value="TreeGrafter"/>
</dbReference>
<evidence type="ECO:0000256" key="5">
    <source>
        <dbReference type="ARBA" id="ARBA00022840"/>
    </source>
</evidence>
<dbReference type="Pfam" id="PF02637">
    <property type="entry name" value="GatB_Yqey"/>
    <property type="match status" value="1"/>
</dbReference>
<reference evidence="12" key="1">
    <citation type="submission" date="2020-04" db="EMBL/GenBank/DDBJ databases">
        <authorList>
            <person name="Zhang T."/>
        </authorList>
    </citation>
    <scope>NUCLEOTIDE SEQUENCE</scope>
    <source>
        <strain evidence="12">HKST-UBA79</strain>
    </source>
</reference>
<comment type="similarity">
    <text evidence="1 10">Belongs to the GatB/GatE family. GatB subfamily.</text>
</comment>
<dbReference type="AlphaFoldDB" id="A0A955EDH0"/>
<comment type="subunit">
    <text evidence="2 10">Heterotrimer of A, B and C subunits.</text>
</comment>
<dbReference type="InterPro" id="IPR004413">
    <property type="entry name" value="GatB"/>
</dbReference>
<evidence type="ECO:0000256" key="6">
    <source>
        <dbReference type="ARBA" id="ARBA00022917"/>
    </source>
</evidence>
<evidence type="ECO:0000256" key="8">
    <source>
        <dbReference type="ARBA" id="ARBA00047380"/>
    </source>
</evidence>
<dbReference type="NCBIfam" id="TIGR00133">
    <property type="entry name" value="gatB"/>
    <property type="match status" value="1"/>
</dbReference>
<dbReference type="InterPro" id="IPR003789">
    <property type="entry name" value="Asn/Gln_tRNA_amidoTrase-B-like"/>
</dbReference>
<evidence type="ECO:0000256" key="3">
    <source>
        <dbReference type="ARBA" id="ARBA00022598"/>
    </source>
</evidence>
<dbReference type="FunFam" id="1.10.10.410:FF:000001">
    <property type="entry name" value="Aspartyl/glutamyl-tRNA(Asn/Gln) amidotransferase subunit B"/>
    <property type="match status" value="1"/>
</dbReference>
<organism evidence="12 13">
    <name type="scientific">candidate division WWE3 bacterium</name>
    <dbReference type="NCBI Taxonomy" id="2053526"/>
    <lineage>
        <taxon>Bacteria</taxon>
        <taxon>Katanobacteria</taxon>
    </lineage>
</organism>
<evidence type="ECO:0000256" key="10">
    <source>
        <dbReference type="HAMAP-Rule" id="MF_00121"/>
    </source>
</evidence>
<comment type="catalytic activity">
    <reaction evidence="8 10">
        <text>L-aspartyl-tRNA(Asn) + L-glutamine + ATP + H2O = L-asparaginyl-tRNA(Asn) + L-glutamate + ADP + phosphate + 2 H(+)</text>
        <dbReference type="Rhea" id="RHEA:14513"/>
        <dbReference type="Rhea" id="RHEA-COMP:9674"/>
        <dbReference type="Rhea" id="RHEA-COMP:9677"/>
        <dbReference type="ChEBI" id="CHEBI:15377"/>
        <dbReference type="ChEBI" id="CHEBI:15378"/>
        <dbReference type="ChEBI" id="CHEBI:29985"/>
        <dbReference type="ChEBI" id="CHEBI:30616"/>
        <dbReference type="ChEBI" id="CHEBI:43474"/>
        <dbReference type="ChEBI" id="CHEBI:58359"/>
        <dbReference type="ChEBI" id="CHEBI:78515"/>
        <dbReference type="ChEBI" id="CHEBI:78516"/>
        <dbReference type="ChEBI" id="CHEBI:456216"/>
    </reaction>
</comment>
<dbReference type="InterPro" id="IPR006075">
    <property type="entry name" value="Asn/Gln-tRNA_Trfase_suB/E_cat"/>
</dbReference>
<dbReference type="EC" id="6.3.5.-" evidence="10"/>
<keyword evidence="3 10" id="KW-0436">Ligase</keyword>
<dbReference type="HAMAP" id="MF_00121">
    <property type="entry name" value="GatB"/>
    <property type="match status" value="1"/>
</dbReference>
<dbReference type="GO" id="GO:0005524">
    <property type="term" value="F:ATP binding"/>
    <property type="evidence" value="ECO:0007669"/>
    <property type="project" value="UniProtKB-KW"/>
</dbReference>
<comment type="catalytic activity">
    <reaction evidence="9 10">
        <text>L-glutamyl-tRNA(Gln) + L-glutamine + ATP + H2O = L-glutaminyl-tRNA(Gln) + L-glutamate + ADP + phosphate + H(+)</text>
        <dbReference type="Rhea" id="RHEA:17521"/>
        <dbReference type="Rhea" id="RHEA-COMP:9681"/>
        <dbReference type="Rhea" id="RHEA-COMP:9684"/>
        <dbReference type="ChEBI" id="CHEBI:15377"/>
        <dbReference type="ChEBI" id="CHEBI:15378"/>
        <dbReference type="ChEBI" id="CHEBI:29985"/>
        <dbReference type="ChEBI" id="CHEBI:30616"/>
        <dbReference type="ChEBI" id="CHEBI:43474"/>
        <dbReference type="ChEBI" id="CHEBI:58359"/>
        <dbReference type="ChEBI" id="CHEBI:78520"/>
        <dbReference type="ChEBI" id="CHEBI:78521"/>
        <dbReference type="ChEBI" id="CHEBI:456216"/>
    </reaction>
</comment>
<proteinExistence type="inferred from homology"/>
<keyword evidence="4 10" id="KW-0547">Nucleotide-binding</keyword>
<accession>A0A955EDH0</accession>
<dbReference type="PANTHER" id="PTHR11659:SF0">
    <property type="entry name" value="GLUTAMYL-TRNA(GLN) AMIDOTRANSFERASE SUBUNIT B, MITOCHONDRIAL"/>
    <property type="match status" value="1"/>
</dbReference>
<evidence type="ECO:0000256" key="2">
    <source>
        <dbReference type="ARBA" id="ARBA00011123"/>
    </source>
</evidence>
<name>A0A955EDH0_UNCKA</name>
<reference evidence="12" key="2">
    <citation type="journal article" date="2021" name="Microbiome">
        <title>Successional dynamics and alternative stable states in a saline activated sludge microbial community over 9 years.</title>
        <authorList>
            <person name="Wang Y."/>
            <person name="Ye J."/>
            <person name="Ju F."/>
            <person name="Liu L."/>
            <person name="Boyd J.A."/>
            <person name="Deng Y."/>
            <person name="Parks D.H."/>
            <person name="Jiang X."/>
            <person name="Yin X."/>
            <person name="Woodcroft B.J."/>
            <person name="Tyson G.W."/>
            <person name="Hugenholtz P."/>
            <person name="Polz M.F."/>
            <person name="Zhang T."/>
        </authorList>
    </citation>
    <scope>NUCLEOTIDE SEQUENCE</scope>
    <source>
        <strain evidence="12">HKST-UBA79</strain>
    </source>
</reference>
<dbReference type="Gene3D" id="1.10.10.410">
    <property type="match status" value="1"/>
</dbReference>
<dbReference type="InterPro" id="IPR018027">
    <property type="entry name" value="Asn/Gln_amidotransferase"/>
</dbReference>
<evidence type="ECO:0000256" key="9">
    <source>
        <dbReference type="ARBA" id="ARBA00047913"/>
    </source>
</evidence>
<feature type="domain" description="Asn/Gln amidotransferase" evidence="11">
    <location>
        <begin position="334"/>
        <end position="438"/>
    </location>
</feature>
<keyword evidence="5 10" id="KW-0067">ATP-binding</keyword>
<evidence type="ECO:0000313" key="12">
    <source>
        <dbReference type="EMBL" id="MCA9308533.1"/>
    </source>
</evidence>
<dbReference type="InterPro" id="IPR014746">
    <property type="entry name" value="Gln_synth/guanido_kin_cat_dom"/>
</dbReference>
<dbReference type="Pfam" id="PF02934">
    <property type="entry name" value="GatB_N"/>
    <property type="match status" value="1"/>
</dbReference>
<dbReference type="EMBL" id="JAGQNX010000103">
    <property type="protein sequence ID" value="MCA9308533.1"/>
    <property type="molecule type" value="Genomic_DNA"/>
</dbReference>
<dbReference type="GO" id="GO:0050567">
    <property type="term" value="F:glutaminyl-tRNA synthase (glutamine-hydrolyzing) activity"/>
    <property type="evidence" value="ECO:0007669"/>
    <property type="project" value="UniProtKB-UniRule"/>
</dbReference>
<dbReference type="SMART" id="SM00845">
    <property type="entry name" value="GatB_Yqey"/>
    <property type="match status" value="1"/>
</dbReference>
<keyword evidence="6 10" id="KW-0648">Protein biosynthesis</keyword>
<protein>
    <recommendedName>
        <fullName evidence="10">Aspartyl/glutamyl-tRNA(Asn/Gln) amidotransferase subunit B</fullName>
        <shortName evidence="10">Asp/Glu-ADT subunit B</shortName>
        <ecNumber evidence="10">6.3.5.-</ecNumber>
    </recommendedName>
</protein>
<sequence>MTDLLGNYKLVLGLEIHIHVNTKQKMFCGCDANIYDAEPNTHTCPTCLGLPGALPVPNYEAVKKTQLLGLATDCQLNTNSKFDRKHYFYPDLSKGYQISQYKEPLCEHGKIVLSSGRIAEIERIHLEEDTAKSKHENGKTLIDFNKGGMPLMELVTTPCFSNIDDAVEFAKMVRDLARYLNISEADMEKGQMRIEPNISLRTAEMERLDELPPYKVEIKNINSFRFMEKAVKCEIVRQRGILETGLTPEQQNRGYDENKNVTVAQRSKEEAHDYRYFPEPDIPPMIFSEQYIEDIKKQLPELPAELAVRLATKYQLKETQIFELIKSENKDLVQKLEELASHNLDPVKVANLLLNKLEYRNLSTEAFIQQYNKDNETMDDADMLTQAVKKILAANTEIVDQYKNGKESVLNFLLGQVMRETKGKANPEITMQLIKELI</sequence>
<evidence type="ECO:0000259" key="11">
    <source>
        <dbReference type="SMART" id="SM00845"/>
    </source>
</evidence>
<dbReference type="GO" id="GO:0006412">
    <property type="term" value="P:translation"/>
    <property type="evidence" value="ECO:0007669"/>
    <property type="project" value="UniProtKB-UniRule"/>
</dbReference>